<evidence type="ECO:0000313" key="1">
    <source>
        <dbReference type="EMBL" id="MDN3919434.1"/>
    </source>
</evidence>
<accession>A0ABT8DM02</accession>
<comment type="caution">
    <text evidence="1">The sequence shown here is derived from an EMBL/GenBank/DDBJ whole genome shotgun (WGS) entry which is preliminary data.</text>
</comment>
<proteinExistence type="predicted"/>
<organism evidence="1 2">
    <name type="scientific">Roseateles violae</name>
    <dbReference type="NCBI Taxonomy" id="3058042"/>
    <lineage>
        <taxon>Bacteria</taxon>
        <taxon>Pseudomonadati</taxon>
        <taxon>Pseudomonadota</taxon>
        <taxon>Betaproteobacteria</taxon>
        <taxon>Burkholderiales</taxon>
        <taxon>Sphaerotilaceae</taxon>
        <taxon>Roseateles</taxon>
    </lineage>
</organism>
<sequence>MTPTLQAVLAEALLGAVRAQRFTRVPDSMQGGAPVGVHPSIDLAVAAFPADGRPLFANVLFSREHPDGLIADIGAEAGPVRNIAFLADQQDGDGRSIAWLPGADWTRMDWKPLFGNGPRRFVAPYPASLLKLMVLVGIARLVDQGRARWEQALSYDGSERPVGDWAFDMTVISCNRSTSALVTLLHATGAIRRADGIETHNELHGLFEALGLPGLRLANTQPDGGWGNAAGAGVGQLQMTAWDTVRLLWLLDPAAPPAPWRPADAPPLLGASRAHVLHCLAEQRLHQILSSSAITELPGWVAGLPARMPGAASGGDVRFAHKTGNTENYSADAGIVQGIAPARRHYLIALTSNLGSRYAPADSSGRCVADWRLPALGAAVDARLREFLGD</sequence>
<dbReference type="GO" id="GO:0016787">
    <property type="term" value="F:hydrolase activity"/>
    <property type="evidence" value="ECO:0007669"/>
    <property type="project" value="UniProtKB-KW"/>
</dbReference>
<dbReference type="Gene3D" id="3.40.710.10">
    <property type="entry name" value="DD-peptidase/beta-lactamase superfamily"/>
    <property type="match status" value="1"/>
</dbReference>
<name>A0ABT8DM02_9BURK</name>
<dbReference type="InterPro" id="IPR012338">
    <property type="entry name" value="Beta-lactam/transpept-like"/>
</dbReference>
<dbReference type="SUPFAM" id="SSF56601">
    <property type="entry name" value="beta-lactamase/transpeptidase-like"/>
    <property type="match status" value="1"/>
</dbReference>
<keyword evidence="2" id="KW-1185">Reference proteome</keyword>
<reference evidence="1 2" key="1">
    <citation type="submission" date="2023-06" db="EMBL/GenBank/DDBJ databases">
        <title>Pelomonas sp. PFR6 16S ribosomal RNA gene Genome sequencing and assembly.</title>
        <authorList>
            <person name="Woo H."/>
        </authorList>
    </citation>
    <scope>NUCLEOTIDE SEQUENCE [LARGE SCALE GENOMIC DNA]</scope>
    <source>
        <strain evidence="1 2">PFR6</strain>
    </source>
</reference>
<dbReference type="EMBL" id="JAUHHC010000001">
    <property type="protein sequence ID" value="MDN3919434.1"/>
    <property type="molecule type" value="Genomic_DNA"/>
</dbReference>
<evidence type="ECO:0000313" key="2">
    <source>
        <dbReference type="Proteomes" id="UP001228044"/>
    </source>
</evidence>
<keyword evidence="1" id="KW-0378">Hydrolase</keyword>
<protein>
    <submittedName>
        <fullName evidence="1">Serine hydrolase</fullName>
    </submittedName>
</protein>
<gene>
    <name evidence="1" type="ORF">QWJ38_03980</name>
</gene>
<dbReference type="Proteomes" id="UP001228044">
    <property type="component" value="Unassembled WGS sequence"/>
</dbReference>
<dbReference type="RefSeq" id="WP_290357736.1">
    <property type="nucleotide sequence ID" value="NZ_JAUHHC010000001.1"/>
</dbReference>